<organism evidence="2 3">
    <name type="scientific">Monilinia laxa</name>
    <name type="common">Brown rot fungus</name>
    <name type="synonym">Sclerotinia laxa</name>
    <dbReference type="NCBI Taxonomy" id="61186"/>
    <lineage>
        <taxon>Eukaryota</taxon>
        <taxon>Fungi</taxon>
        <taxon>Dikarya</taxon>
        <taxon>Ascomycota</taxon>
        <taxon>Pezizomycotina</taxon>
        <taxon>Leotiomycetes</taxon>
        <taxon>Helotiales</taxon>
        <taxon>Sclerotiniaceae</taxon>
        <taxon>Monilinia</taxon>
    </lineage>
</organism>
<evidence type="ECO:0000256" key="1">
    <source>
        <dbReference type="SAM" id="MobiDB-lite"/>
    </source>
</evidence>
<evidence type="ECO:0000313" key="2">
    <source>
        <dbReference type="EMBL" id="KAB8304625.1"/>
    </source>
</evidence>
<dbReference type="AlphaFoldDB" id="A0A5N6KLR6"/>
<feature type="region of interest" description="Disordered" evidence="1">
    <location>
        <begin position="1"/>
        <end position="25"/>
    </location>
</feature>
<dbReference type="OrthoDB" id="3513895at2759"/>
<evidence type="ECO:0000313" key="3">
    <source>
        <dbReference type="Proteomes" id="UP000326757"/>
    </source>
</evidence>
<reference evidence="2 3" key="1">
    <citation type="submission" date="2019-06" db="EMBL/GenBank/DDBJ databases">
        <title>Genome Sequence of the Brown Rot Fungal Pathogen Monilinia laxa.</title>
        <authorList>
            <person name="De Miccolis Angelini R.M."/>
            <person name="Landi L."/>
            <person name="Abate D."/>
            <person name="Pollastro S."/>
            <person name="Romanazzi G."/>
            <person name="Faretra F."/>
        </authorList>
    </citation>
    <scope>NUCLEOTIDE SEQUENCE [LARGE SCALE GENOMIC DNA]</scope>
    <source>
        <strain evidence="2 3">Mlax316</strain>
    </source>
</reference>
<proteinExistence type="predicted"/>
<keyword evidence="3" id="KW-1185">Reference proteome</keyword>
<dbReference type="EMBL" id="VIGI01000001">
    <property type="protein sequence ID" value="KAB8304625.1"/>
    <property type="molecule type" value="Genomic_DNA"/>
</dbReference>
<gene>
    <name evidence="2" type="ORF">EYC80_003999</name>
</gene>
<comment type="caution">
    <text evidence="2">The sequence shown here is derived from an EMBL/GenBank/DDBJ whole genome shotgun (WGS) entry which is preliminary data.</text>
</comment>
<accession>A0A5N6KLR6</accession>
<protein>
    <submittedName>
        <fullName evidence="2">Uncharacterized protein</fullName>
    </submittedName>
</protein>
<sequence length="81" mass="9126">MNKHPLLKGPLRPPRSNPSTLSYTEPLKSRNEVSINAKGVSIKVVEFDGSAIPQPYLDPSIMQKRARTEIGLKEDQEKIRQ</sequence>
<name>A0A5N6KLR6_MONLA</name>
<dbReference type="Proteomes" id="UP000326757">
    <property type="component" value="Unassembled WGS sequence"/>
</dbReference>